<dbReference type="GO" id="GO:0016787">
    <property type="term" value="F:hydrolase activity"/>
    <property type="evidence" value="ECO:0007669"/>
    <property type="project" value="UniProtKB-KW"/>
</dbReference>
<keyword evidence="1" id="KW-0378">Hydrolase</keyword>
<proteinExistence type="predicted"/>
<dbReference type="PROSITE" id="PS51194">
    <property type="entry name" value="HELICASE_CTER"/>
    <property type="match status" value="1"/>
</dbReference>
<dbReference type="GO" id="GO:0008270">
    <property type="term" value="F:zinc ion binding"/>
    <property type="evidence" value="ECO:0007669"/>
    <property type="project" value="UniProtKB-KW"/>
</dbReference>
<dbReference type="InterPro" id="IPR001650">
    <property type="entry name" value="Helicase_C-like"/>
</dbReference>
<feature type="domain" description="SWIM-type" evidence="3">
    <location>
        <begin position="68"/>
        <end position="114"/>
    </location>
</feature>
<dbReference type="PANTHER" id="PTHR10799">
    <property type="entry name" value="SNF2/RAD54 HELICASE FAMILY"/>
    <property type="match status" value="1"/>
</dbReference>
<evidence type="ECO:0000313" key="6">
    <source>
        <dbReference type="EMBL" id="KXA10846.1"/>
    </source>
</evidence>
<dbReference type="InterPro" id="IPR000330">
    <property type="entry name" value="SNF2_N"/>
</dbReference>
<dbReference type="InterPro" id="IPR014001">
    <property type="entry name" value="Helicase_ATP-bd"/>
</dbReference>
<dbReference type="FunFam" id="3.40.50.10810:FF:000054">
    <property type="entry name" value="Helicase, Snf2 family"/>
    <property type="match status" value="1"/>
</dbReference>
<evidence type="ECO:0000259" key="5">
    <source>
        <dbReference type="PROSITE" id="PS51194"/>
    </source>
</evidence>
<dbReference type="InterPro" id="IPR007527">
    <property type="entry name" value="Znf_SWIM"/>
</dbReference>
<dbReference type="SUPFAM" id="SSF52540">
    <property type="entry name" value="P-loop containing nucleoside triphosphate hydrolases"/>
    <property type="match status" value="2"/>
</dbReference>
<evidence type="ECO:0000259" key="4">
    <source>
        <dbReference type="PROSITE" id="PS51192"/>
    </source>
</evidence>
<sequence>MKHLNRGVNMLVEDLLLQRFKEETTGRNYAKGQRIINNDLVESVEIEDEEDLVAVNGIVISEKLFSKYSTKLEIDIRTRGILSTYCTCTDYEKHEFSKENYCCKHLVATFYKALGDLAKKKEFEENKNLFSKKKENKILDLILQEETDKEELKIEVYINKNEWSNSILAEFKIGTKSMSSNKLYILKDIEQFLVAYYNRIPIKYSKVFTFDIREQKLSTKDRELIEFIESLKEIEKPIKSFLRNRDTFIDGKTIKIPNYLVRDFFRVIKNHRIYLNEGFFYRAVESEVLFEEVPIDFSLKDSKNNFELSSLNGMPKVLGDRADVFLYGTNIYIPKKDFCYKIKNYLDIFSEGKVIKIDKCEEERVFRKLIPSLRDLTENVVLSKNIMNKTVLEPVKFNFYFDKEGKEVTLTLKVKYGSYEFNIFDDCKEKIIYRDIKKEKEVIALIERFSLEEINKKFYFYLGDEYIFSFFKYDVCRLQEYGEVYYSENFKGIKSLGSKGIKGDIKPGRYNYFEFDFKIGDIPSEETREILRAFRENLKFFKLKSGEFLDLEELELKQFLKLLDSVDNGDLENNSLEINNSRALYIANYIEENGIRYIKGKKKLNELKSKFKNINKLSFEVPKDLKAELREYQKFGYNWLKTLEHLGLGGILGDEMGLGKTLQAITFILSNKGKKTLVVAPTSLIYNWKEEFNKFAPNLVVEVLNEGKDKREEALRDIESKDVIITTYNLLKRDLEEYKKINFDYCFIDEAQAIKNPDSQNSEAIKEISSEYKFALTGTPMENSLMELWSIFDFVMPGYLYDRKRFTVRYYKKLNESEEVLSEIHSLIKPFILRRKKRDVIKELPDKIEKMHLVDLGEEQKKVYSIYANNALSIMEKKQDAEEFNKSKIEILSYITKLRQLALDPSVTINDYMGESAKIEALVEILNQGIEEGHKILVFSQFTSVLKNISSRLKEEKISFSYLDGSVSSKKRINMVNEFNQGENSVFLISLKAGGTGLNLTSADIVIHFDPWWNPAVENQATDRAHRMGQKNVVEVIKLIAKGTIEEKVVALQEEKKELISKIIEEGELGAGSTFNTLSEEELMDLFKVDYLG</sequence>
<dbReference type="SMART" id="SM00487">
    <property type="entry name" value="DEXDc"/>
    <property type="match status" value="1"/>
</dbReference>
<dbReference type="CDD" id="cd18793">
    <property type="entry name" value="SF2_C_SNF"/>
    <property type="match status" value="1"/>
</dbReference>
<dbReference type="AlphaFoldDB" id="A0A133N3G2"/>
<dbReference type="EMBL" id="LRPU01000097">
    <property type="protein sequence ID" value="KXA10846.1"/>
    <property type="molecule type" value="Genomic_DNA"/>
</dbReference>
<evidence type="ECO:0000259" key="3">
    <source>
        <dbReference type="PROSITE" id="PS50966"/>
    </source>
</evidence>
<accession>A0A133N3G2</accession>
<dbReference type="Pfam" id="PF08455">
    <property type="entry name" value="SNF2_assoc"/>
    <property type="match status" value="1"/>
</dbReference>
<evidence type="ECO:0000256" key="1">
    <source>
        <dbReference type="ARBA" id="ARBA00022801"/>
    </source>
</evidence>
<evidence type="ECO:0000313" key="7">
    <source>
        <dbReference type="Proteomes" id="UP000070646"/>
    </source>
</evidence>
<comment type="caution">
    <text evidence="6">The sequence shown here is derived from an EMBL/GenBank/DDBJ whole genome shotgun (WGS) entry which is preliminary data.</text>
</comment>
<dbReference type="InterPro" id="IPR038718">
    <property type="entry name" value="SNF2-like_sf"/>
</dbReference>
<feature type="domain" description="Helicase C-terminal" evidence="5">
    <location>
        <begin position="918"/>
        <end position="1083"/>
    </location>
</feature>
<protein>
    <submittedName>
        <fullName evidence="6">Protein, SNF2 family</fullName>
    </submittedName>
</protein>
<dbReference type="Pfam" id="PF00176">
    <property type="entry name" value="SNF2-rel_dom"/>
    <property type="match status" value="1"/>
</dbReference>
<gene>
    <name evidence="6" type="ORF">HMPREF3222_02021</name>
</gene>
<dbReference type="InterPro" id="IPR013663">
    <property type="entry name" value="Helicase_SWF/SNF/SWI_bac"/>
</dbReference>
<evidence type="ECO:0000256" key="2">
    <source>
        <dbReference type="PROSITE-ProRule" id="PRU00325"/>
    </source>
</evidence>
<dbReference type="GO" id="GO:0005524">
    <property type="term" value="F:ATP binding"/>
    <property type="evidence" value="ECO:0007669"/>
    <property type="project" value="InterPro"/>
</dbReference>
<dbReference type="CDD" id="cd18012">
    <property type="entry name" value="DEXQc_arch_SWI2_SNF2"/>
    <property type="match status" value="1"/>
</dbReference>
<dbReference type="Gene3D" id="3.40.50.300">
    <property type="entry name" value="P-loop containing nucleotide triphosphate hydrolases"/>
    <property type="match status" value="1"/>
</dbReference>
<dbReference type="Pfam" id="PF04434">
    <property type="entry name" value="SWIM"/>
    <property type="match status" value="1"/>
</dbReference>
<keyword evidence="2" id="KW-0862">Zinc</keyword>
<organism evidence="6 7">
    <name type="scientific">Clostridium perfringens</name>
    <dbReference type="NCBI Taxonomy" id="1502"/>
    <lineage>
        <taxon>Bacteria</taxon>
        <taxon>Bacillati</taxon>
        <taxon>Bacillota</taxon>
        <taxon>Clostridia</taxon>
        <taxon>Eubacteriales</taxon>
        <taxon>Clostridiaceae</taxon>
        <taxon>Clostridium</taxon>
    </lineage>
</organism>
<name>A0A133N3G2_CLOPF</name>
<dbReference type="PROSITE" id="PS51192">
    <property type="entry name" value="HELICASE_ATP_BIND_1"/>
    <property type="match status" value="1"/>
</dbReference>
<dbReference type="Gene3D" id="3.40.50.10810">
    <property type="entry name" value="Tandem AAA-ATPase domain"/>
    <property type="match status" value="1"/>
</dbReference>
<dbReference type="PROSITE" id="PS50966">
    <property type="entry name" value="ZF_SWIM"/>
    <property type="match status" value="1"/>
</dbReference>
<dbReference type="InterPro" id="IPR049730">
    <property type="entry name" value="SNF2/RAD54-like_C"/>
</dbReference>
<feature type="domain" description="Helicase ATP-binding" evidence="4">
    <location>
        <begin position="641"/>
        <end position="798"/>
    </location>
</feature>
<keyword evidence="2" id="KW-0863">Zinc-finger</keyword>
<dbReference type="FunFam" id="3.40.50.300:FF:000533">
    <property type="entry name" value="Helicase, Snf2 family"/>
    <property type="match status" value="1"/>
</dbReference>
<reference evidence="6 7" key="1">
    <citation type="submission" date="2016-01" db="EMBL/GenBank/DDBJ databases">
        <authorList>
            <person name="Oliw E.H."/>
        </authorList>
    </citation>
    <scope>NUCLEOTIDE SEQUENCE [LARGE SCALE GENOMIC DNA]</scope>
    <source>
        <strain evidence="6 7">MJR7757A</strain>
    </source>
</reference>
<dbReference type="Proteomes" id="UP000070646">
    <property type="component" value="Unassembled WGS sequence"/>
</dbReference>
<keyword evidence="2" id="KW-0479">Metal-binding</keyword>
<dbReference type="PATRIC" id="fig|1502.174.peg.2035"/>
<dbReference type="InterPro" id="IPR027417">
    <property type="entry name" value="P-loop_NTPase"/>
</dbReference>
<dbReference type="Pfam" id="PF00271">
    <property type="entry name" value="Helicase_C"/>
    <property type="match status" value="1"/>
</dbReference>
<dbReference type="SMART" id="SM00490">
    <property type="entry name" value="HELICc"/>
    <property type="match status" value="1"/>
</dbReference>